<dbReference type="PANTHER" id="PTHR48063">
    <property type="entry name" value="LRR RECEPTOR-LIKE KINASE"/>
    <property type="match status" value="1"/>
</dbReference>
<dbReference type="InterPro" id="IPR001611">
    <property type="entry name" value="Leu-rich_rpt"/>
</dbReference>
<keyword evidence="3" id="KW-0812">Transmembrane</keyword>
<dbReference type="Gene3D" id="3.80.10.10">
    <property type="entry name" value="Ribonuclease Inhibitor"/>
    <property type="match status" value="1"/>
</dbReference>
<dbReference type="GO" id="GO:0016020">
    <property type="term" value="C:membrane"/>
    <property type="evidence" value="ECO:0007669"/>
    <property type="project" value="UniProtKB-SubCell"/>
</dbReference>
<evidence type="ECO:0000256" key="7">
    <source>
        <dbReference type="ARBA" id="ARBA00023136"/>
    </source>
</evidence>
<keyword evidence="4" id="KW-0732">Signal</keyword>
<sequence>MSLLTAMFLSLAITTTTTTVLLLLTPAAATALQVMMTQLRRPSGSGGCFPGEMDALLEFKEGIADDTTGLLASWRPEDGQDCCRWTGVRCSDRTGHIVKLNLGSRESINPFAMRLFGEISHSLLSLHHLQHLDLSHNSLEGPTGDMPEFLGSLKSLRYLNLSGIPFHGLVPPHLGNLSNLRVLDLSYTANSYSPDISWVTRLRRLRYLNMGDVNLSMADYRTSASRFARTYTRRNVYSVLRRRQRAGTPSRNVPEVWGATSRSSPKHAAELIGKFDKEKSDLVRSIGFGGLLELPQINGIDRRFTRWLLSRVNCDSRTLRVGNNLDVELSPRNVHRVLGIPFEGMEVCPMPDNSKDEKDSFVQHYIGAPGFEASALKGAEEVIRRTFPDGMNSWFRTAFVVWIVGTFLAPKTSHKALLRKSKYVRRQQWSLWASSSEKLFQRRTSLLFKKAWRVAFFDLCDKLYDKTYVLVAVSWARFTRKAAAN</sequence>
<evidence type="ECO:0000313" key="11">
    <source>
        <dbReference type="Proteomes" id="UP000008022"/>
    </source>
</evidence>
<keyword evidence="7" id="KW-0472">Membrane</keyword>
<keyword evidence="11" id="KW-1185">Reference proteome</keyword>
<dbReference type="PANTHER" id="PTHR48063:SF90">
    <property type="entry name" value="OS11G0565920 PROTEIN"/>
    <property type="match status" value="1"/>
</dbReference>
<organism evidence="10 11">
    <name type="scientific">Oryza rufipogon</name>
    <name type="common">Brownbeard rice</name>
    <name type="synonym">Asian wild rice</name>
    <dbReference type="NCBI Taxonomy" id="4529"/>
    <lineage>
        <taxon>Eukaryota</taxon>
        <taxon>Viridiplantae</taxon>
        <taxon>Streptophyta</taxon>
        <taxon>Embryophyta</taxon>
        <taxon>Tracheophyta</taxon>
        <taxon>Spermatophyta</taxon>
        <taxon>Magnoliopsida</taxon>
        <taxon>Liliopsida</taxon>
        <taxon>Poales</taxon>
        <taxon>Poaceae</taxon>
        <taxon>BOP clade</taxon>
        <taxon>Oryzoideae</taxon>
        <taxon>Oryzeae</taxon>
        <taxon>Oryzinae</taxon>
        <taxon>Oryza</taxon>
    </lineage>
</organism>
<dbReference type="Pfam" id="PF08263">
    <property type="entry name" value="LRRNT_2"/>
    <property type="match status" value="1"/>
</dbReference>
<dbReference type="SUPFAM" id="SSF52058">
    <property type="entry name" value="L domain-like"/>
    <property type="match status" value="1"/>
</dbReference>
<evidence type="ECO:0000256" key="4">
    <source>
        <dbReference type="ARBA" id="ARBA00022729"/>
    </source>
</evidence>
<dbReference type="AlphaFoldDB" id="A0A0E0R9S2"/>
<dbReference type="Gramene" id="ORUFI11G18160.1">
    <property type="protein sequence ID" value="ORUFI11G18160.1"/>
    <property type="gene ID" value="ORUFI11G18160"/>
</dbReference>
<evidence type="ECO:0000313" key="10">
    <source>
        <dbReference type="EnsemblPlants" id="ORUFI11G18160.1"/>
    </source>
</evidence>
<evidence type="ECO:0000256" key="2">
    <source>
        <dbReference type="ARBA" id="ARBA00022614"/>
    </source>
</evidence>
<keyword evidence="5" id="KW-0677">Repeat</keyword>
<comment type="subcellular location">
    <subcellularLocation>
        <location evidence="1">Membrane</location>
        <topology evidence="1">Single-pass type I membrane protein</topology>
    </subcellularLocation>
</comment>
<reference evidence="11" key="1">
    <citation type="submission" date="2013-06" db="EMBL/GenBank/DDBJ databases">
        <authorList>
            <person name="Zhao Q."/>
        </authorList>
    </citation>
    <scope>NUCLEOTIDE SEQUENCE</scope>
    <source>
        <strain evidence="11">cv. W1943</strain>
    </source>
</reference>
<evidence type="ECO:0000256" key="6">
    <source>
        <dbReference type="ARBA" id="ARBA00022989"/>
    </source>
</evidence>
<protein>
    <recommendedName>
        <fullName evidence="9">Leucine-rich repeat-containing N-terminal plant-type domain-containing protein</fullName>
    </recommendedName>
</protein>
<dbReference type="STRING" id="4529.A0A0E0R9S2"/>
<keyword evidence="8" id="KW-0325">Glycoprotein</keyword>
<evidence type="ECO:0000256" key="1">
    <source>
        <dbReference type="ARBA" id="ARBA00004479"/>
    </source>
</evidence>
<dbReference type="OMA" id="FEGMEVC"/>
<dbReference type="Proteomes" id="UP000008022">
    <property type="component" value="Unassembled WGS sequence"/>
</dbReference>
<evidence type="ECO:0000259" key="9">
    <source>
        <dbReference type="Pfam" id="PF08263"/>
    </source>
</evidence>
<dbReference type="HOGENOM" id="CLU_045613_0_0_1"/>
<dbReference type="InterPro" id="IPR013210">
    <property type="entry name" value="LRR_N_plant-typ"/>
</dbReference>
<accession>A0A0E0R9S2</accession>
<feature type="domain" description="Leucine-rich repeat-containing N-terminal plant-type" evidence="9">
    <location>
        <begin position="52"/>
        <end position="91"/>
    </location>
</feature>
<dbReference type="EnsemblPlants" id="ORUFI11G18160.1">
    <property type="protein sequence ID" value="ORUFI11G18160.1"/>
    <property type="gene ID" value="ORUFI11G18160"/>
</dbReference>
<evidence type="ECO:0000256" key="8">
    <source>
        <dbReference type="ARBA" id="ARBA00023180"/>
    </source>
</evidence>
<proteinExistence type="predicted"/>
<dbReference type="Pfam" id="PF00560">
    <property type="entry name" value="LRR_1"/>
    <property type="match status" value="2"/>
</dbReference>
<dbReference type="InterPro" id="IPR032675">
    <property type="entry name" value="LRR_dom_sf"/>
</dbReference>
<keyword evidence="2" id="KW-0433">Leucine-rich repeat</keyword>
<keyword evidence="6" id="KW-1133">Transmembrane helix</keyword>
<evidence type="ECO:0000256" key="3">
    <source>
        <dbReference type="ARBA" id="ARBA00022692"/>
    </source>
</evidence>
<evidence type="ECO:0000256" key="5">
    <source>
        <dbReference type="ARBA" id="ARBA00022737"/>
    </source>
</evidence>
<reference evidence="10" key="2">
    <citation type="submission" date="2015-06" db="UniProtKB">
        <authorList>
            <consortium name="EnsemblPlants"/>
        </authorList>
    </citation>
    <scope>IDENTIFICATION</scope>
</reference>
<dbReference type="InterPro" id="IPR046956">
    <property type="entry name" value="RLP23-like"/>
</dbReference>
<name>A0A0E0R9S2_ORYRU</name>
<dbReference type="eggNOG" id="KOG0619">
    <property type="taxonomic scope" value="Eukaryota"/>
</dbReference>